<dbReference type="GO" id="GO:0042601">
    <property type="term" value="C:endospore-forming forespore"/>
    <property type="evidence" value="ECO:0007669"/>
    <property type="project" value="InterPro"/>
</dbReference>
<keyword evidence="3" id="KW-0749">Sporulation</keyword>
<name>A0A9J6RCU6_9BACI</name>
<evidence type="ECO:0000256" key="2">
    <source>
        <dbReference type="ARBA" id="ARBA00006573"/>
    </source>
</evidence>
<dbReference type="InterPro" id="IPR012610">
    <property type="entry name" value="SASP_SspH"/>
</dbReference>
<organism evidence="4 5">
    <name type="scientific">Natronobacillus azotifigens</name>
    <dbReference type="NCBI Taxonomy" id="472978"/>
    <lineage>
        <taxon>Bacteria</taxon>
        <taxon>Bacillati</taxon>
        <taxon>Bacillota</taxon>
        <taxon>Bacilli</taxon>
        <taxon>Bacillales</taxon>
        <taxon>Bacillaceae</taxon>
        <taxon>Natronobacillus</taxon>
    </lineage>
</organism>
<evidence type="ECO:0000313" key="5">
    <source>
        <dbReference type="Proteomes" id="UP001084197"/>
    </source>
</evidence>
<gene>
    <name evidence="4" type="ORF">OWO01_09850</name>
</gene>
<dbReference type="RefSeq" id="WP_268780285.1">
    <property type="nucleotide sequence ID" value="NZ_JAPRAT010000018.1"/>
</dbReference>
<dbReference type="Proteomes" id="UP001084197">
    <property type="component" value="Unassembled WGS sequence"/>
</dbReference>
<evidence type="ECO:0000313" key="4">
    <source>
        <dbReference type="EMBL" id="MCZ0703520.1"/>
    </source>
</evidence>
<dbReference type="AlphaFoldDB" id="A0A9J6RCU6"/>
<comment type="similarity">
    <text evidence="2">Belongs to the SspH family.</text>
</comment>
<comment type="caution">
    <text evidence="4">The sequence shown here is derived from an EMBL/GenBank/DDBJ whole genome shotgun (WGS) entry which is preliminary data.</text>
</comment>
<keyword evidence="5" id="KW-1185">Reference proteome</keyword>
<dbReference type="GO" id="GO:0030435">
    <property type="term" value="P:sporulation resulting in formation of a cellular spore"/>
    <property type="evidence" value="ECO:0007669"/>
    <property type="project" value="UniProtKB-KW"/>
</dbReference>
<comment type="subcellular location">
    <subcellularLocation>
        <location evidence="1">Spore core</location>
    </subcellularLocation>
</comment>
<dbReference type="NCBIfam" id="TIGR02861">
    <property type="entry name" value="SASP_H"/>
    <property type="match status" value="1"/>
</dbReference>
<evidence type="ECO:0000256" key="1">
    <source>
        <dbReference type="ARBA" id="ARBA00004288"/>
    </source>
</evidence>
<dbReference type="GO" id="GO:0030436">
    <property type="term" value="P:asexual sporulation"/>
    <property type="evidence" value="ECO:0007669"/>
    <property type="project" value="InterPro"/>
</dbReference>
<reference evidence="4" key="1">
    <citation type="submission" date="2022-11" db="EMBL/GenBank/DDBJ databases">
        <title>WGS of Natronobacillus azotifigens 24KS-1, an anaerobic diazotrophic haloalkaliphile from soda-rich habitats.</title>
        <authorList>
            <person name="Sorokin D.Y."/>
            <person name="Merkel A.Y."/>
        </authorList>
    </citation>
    <scope>NUCLEOTIDE SEQUENCE</scope>
    <source>
        <strain evidence="4">24KS-1</strain>
    </source>
</reference>
<accession>A0A9J6RCU6</accession>
<dbReference type="Pfam" id="PF08141">
    <property type="entry name" value="SspH"/>
    <property type="match status" value="1"/>
</dbReference>
<protein>
    <submittedName>
        <fullName evidence="4">H-type small acid-soluble spore protein</fullName>
    </submittedName>
</protein>
<evidence type="ECO:0000256" key="3">
    <source>
        <dbReference type="ARBA" id="ARBA00022969"/>
    </source>
</evidence>
<dbReference type="EMBL" id="JAPRAT010000018">
    <property type="protein sequence ID" value="MCZ0703520.1"/>
    <property type="molecule type" value="Genomic_DNA"/>
</dbReference>
<proteinExistence type="inferred from homology"/>
<sequence>MNVMRAKEIKDDPIMKSVLYNGRYVYIHEVNDETQKALVHYTKKSEDAFEVDVTDLTEEDNN</sequence>